<dbReference type="AlphaFoldDB" id="A0A916NAG2"/>
<dbReference type="RefSeq" id="WP_215237257.1">
    <property type="nucleotide sequence ID" value="NZ_CAJRAF010000001.1"/>
</dbReference>
<name>A0A916NAG2_9BACT</name>
<proteinExistence type="predicted"/>
<gene>
    <name evidence="2" type="ORF">DYBT9275_00502</name>
</gene>
<feature type="region of interest" description="Disordered" evidence="1">
    <location>
        <begin position="1"/>
        <end position="21"/>
    </location>
</feature>
<sequence length="240" mass="26768">MFAISSCTRDENNVDPNTVTSEEGYAKGKVVDVKGNPLQGAKIVVDNTMIYHSNALGTSDNNGVYKIQLPKVGTFMISATIRKVYNGQEFDLPLHPDIYEPFSIAGAVVNFQWKMTGKKPLEENGYYGGTVHINKSLNSTIYDSENIEFTLVPVGKLIDGSEGKTLKLKHGKPYSDDYGYLVDIPIGRYKISGEYSSDGVRFPVKLRDHFSDDRYVNELVFDFEASTIWGDNAAFISYEE</sequence>
<comment type="caution">
    <text evidence="2">The sequence shown here is derived from an EMBL/GenBank/DDBJ whole genome shotgun (WGS) entry which is preliminary data.</text>
</comment>
<dbReference type="InterPro" id="IPR008969">
    <property type="entry name" value="CarboxyPept-like_regulatory"/>
</dbReference>
<reference evidence="2" key="1">
    <citation type="submission" date="2021-04" db="EMBL/GenBank/DDBJ databases">
        <authorList>
            <person name="Rodrigo-Torres L."/>
            <person name="Arahal R. D."/>
            <person name="Lucena T."/>
        </authorList>
    </citation>
    <scope>NUCLEOTIDE SEQUENCE</scope>
    <source>
        <strain evidence="2">CECT 9275</strain>
    </source>
</reference>
<accession>A0A916NAG2</accession>
<evidence type="ECO:0008006" key="4">
    <source>
        <dbReference type="Google" id="ProtNLM"/>
    </source>
</evidence>
<evidence type="ECO:0000256" key="1">
    <source>
        <dbReference type="SAM" id="MobiDB-lite"/>
    </source>
</evidence>
<keyword evidence="3" id="KW-1185">Reference proteome</keyword>
<evidence type="ECO:0000313" key="2">
    <source>
        <dbReference type="EMBL" id="CAG4990316.1"/>
    </source>
</evidence>
<dbReference type="Gene3D" id="2.60.40.1120">
    <property type="entry name" value="Carboxypeptidase-like, regulatory domain"/>
    <property type="match status" value="1"/>
</dbReference>
<protein>
    <recommendedName>
        <fullName evidence="4">Carboxypeptidase regulatory-like domain-containing protein</fullName>
    </recommendedName>
</protein>
<organism evidence="2 3">
    <name type="scientific">Dyadobacter helix</name>
    <dbReference type="NCBI Taxonomy" id="2822344"/>
    <lineage>
        <taxon>Bacteria</taxon>
        <taxon>Pseudomonadati</taxon>
        <taxon>Bacteroidota</taxon>
        <taxon>Cytophagia</taxon>
        <taxon>Cytophagales</taxon>
        <taxon>Spirosomataceae</taxon>
        <taxon>Dyadobacter</taxon>
    </lineage>
</organism>
<evidence type="ECO:0000313" key="3">
    <source>
        <dbReference type="Proteomes" id="UP000680038"/>
    </source>
</evidence>
<dbReference type="Proteomes" id="UP000680038">
    <property type="component" value="Unassembled WGS sequence"/>
</dbReference>
<dbReference type="SUPFAM" id="SSF49464">
    <property type="entry name" value="Carboxypeptidase regulatory domain-like"/>
    <property type="match status" value="1"/>
</dbReference>
<dbReference type="EMBL" id="CAJRAF010000001">
    <property type="protein sequence ID" value="CAG4990316.1"/>
    <property type="molecule type" value="Genomic_DNA"/>
</dbReference>